<dbReference type="AlphaFoldDB" id="A0A316ZSM9"/>
<keyword evidence="1" id="KW-0175">Coiled coil</keyword>
<dbReference type="GeneID" id="6344824"/>
<comment type="caution">
    <text evidence="3">The sequence shown here is derived from an EMBL/GenBank/DDBJ whole genome shotgun (WGS) entry which is preliminary data.</text>
</comment>
<protein>
    <submittedName>
        <fullName evidence="3">Trypan-PARP domain containing protein</fullName>
    </submittedName>
</protein>
<name>A0A316ZSM9_9PLEO</name>
<proteinExistence type="predicted"/>
<evidence type="ECO:0000313" key="4">
    <source>
        <dbReference type="Proteomes" id="UP000245464"/>
    </source>
</evidence>
<evidence type="ECO:0000256" key="1">
    <source>
        <dbReference type="SAM" id="Coils"/>
    </source>
</evidence>
<dbReference type="Proteomes" id="UP000245464">
    <property type="component" value="Chromosome 10"/>
</dbReference>
<feature type="compositionally biased region" description="Pro residues" evidence="2">
    <location>
        <begin position="274"/>
        <end position="283"/>
    </location>
</feature>
<feature type="compositionally biased region" description="Basic and acidic residues" evidence="2">
    <location>
        <begin position="183"/>
        <end position="200"/>
    </location>
</feature>
<feature type="region of interest" description="Disordered" evidence="2">
    <location>
        <begin position="183"/>
        <end position="217"/>
    </location>
</feature>
<evidence type="ECO:0000256" key="2">
    <source>
        <dbReference type="SAM" id="MobiDB-lite"/>
    </source>
</evidence>
<feature type="coiled-coil region" evidence="1">
    <location>
        <begin position="19"/>
        <end position="53"/>
    </location>
</feature>
<organism evidence="3 4">
    <name type="scientific">Pyrenophora tritici-repentis</name>
    <dbReference type="NCBI Taxonomy" id="45151"/>
    <lineage>
        <taxon>Eukaryota</taxon>
        <taxon>Fungi</taxon>
        <taxon>Dikarya</taxon>
        <taxon>Ascomycota</taxon>
        <taxon>Pezizomycotina</taxon>
        <taxon>Dothideomycetes</taxon>
        <taxon>Pleosporomycetidae</taxon>
        <taxon>Pleosporales</taxon>
        <taxon>Pleosporineae</taxon>
        <taxon>Pleosporaceae</taxon>
        <taxon>Pyrenophora</taxon>
    </lineage>
</organism>
<sequence>MGDILQEPIEESVAESMDEADLREDIKLARVALEKAQDEHDIYRTRYQHYLDRCISLHPECTKEDLTNNFGPIFLRRGRKLINDVRIAEETLIELEKRAIDAMFDRNQSTKSQPDLHLSLHEKMLAHLCQTKVYSHILRWLDVEGGMDFPTPCPTITPSVYDGIEIDDETELHKDVEIEGIDNAKAKHLSKDEREPRETSPSETVDTGAIFANPGEPERCKEVRIDPVIVGTMTQQIRHCEEPQARRQRVSFVCDEKVVHLAGSDTVANAEPQNPEPDQPEPQNPEEQSPEPIHPEPLHSEPVLPPASFQQRTAPPSPESASLKMKMKHFKALLSLLNVTRSRNSMLEKASEQGTGMEWVEFIFSELSLHCFFPF</sequence>
<dbReference type="RefSeq" id="XP_001936896.2">
    <property type="nucleotide sequence ID" value="XM_001936861.2"/>
</dbReference>
<dbReference type="KEGG" id="ptrr:6344824"/>
<accession>A0A316ZSM9</accession>
<dbReference type="EMBL" id="NQIK02000010">
    <property type="protein sequence ID" value="KAF7565636.1"/>
    <property type="molecule type" value="Genomic_DNA"/>
</dbReference>
<evidence type="ECO:0000313" key="3">
    <source>
        <dbReference type="EMBL" id="KAF7565636.1"/>
    </source>
</evidence>
<gene>
    <name evidence="3" type="ORF">PtrM4_050700</name>
</gene>
<reference evidence="3" key="1">
    <citation type="journal article" date="2018" name="BMC Genomics">
        <title>Comparative genomics of the wheat fungal pathogen Pyrenophora tritici-repentis reveals chromosomal variations and genome plasticity.</title>
        <authorList>
            <person name="Moolhuijzen P."/>
            <person name="See P.T."/>
            <person name="Hane J.K."/>
            <person name="Shi G."/>
            <person name="Liu Z."/>
            <person name="Oliver R.P."/>
            <person name="Moffat C.S."/>
        </authorList>
    </citation>
    <scope>NUCLEOTIDE SEQUENCE [LARGE SCALE GENOMIC DNA]</scope>
    <source>
        <strain evidence="3">M4</strain>
    </source>
</reference>
<feature type="region of interest" description="Disordered" evidence="2">
    <location>
        <begin position="264"/>
        <end position="322"/>
    </location>
</feature>